<keyword evidence="3 5" id="KW-0863">Zinc-finger</keyword>
<dbReference type="SUPFAM" id="SSF57667">
    <property type="entry name" value="beta-beta-alpha zinc fingers"/>
    <property type="match status" value="8"/>
</dbReference>
<dbReference type="PANTHER" id="PTHR24379">
    <property type="entry name" value="KRAB AND ZINC FINGER DOMAIN-CONTAINING"/>
    <property type="match status" value="1"/>
</dbReference>
<protein>
    <submittedName>
        <fullName evidence="8">Zinc finger protein ZFAT</fullName>
    </submittedName>
</protein>
<evidence type="ECO:0000313" key="8">
    <source>
        <dbReference type="EMBL" id="KAK0046525.1"/>
    </source>
</evidence>
<dbReference type="InterPro" id="IPR013087">
    <property type="entry name" value="Znf_C2H2_type"/>
</dbReference>
<evidence type="ECO:0000256" key="5">
    <source>
        <dbReference type="PROSITE-ProRule" id="PRU00042"/>
    </source>
</evidence>
<dbReference type="Gene3D" id="3.30.160.60">
    <property type="entry name" value="Classic Zinc Finger"/>
    <property type="match status" value="8"/>
</dbReference>
<gene>
    <name evidence="8" type="ORF">Bpfe_024043</name>
</gene>
<keyword evidence="4" id="KW-0862">Zinc</keyword>
<reference evidence="8" key="1">
    <citation type="journal article" date="2023" name="PLoS Negl. Trop. Dis.">
        <title>A genome sequence for Biomphalaria pfeifferi, the major vector snail for the human-infecting parasite Schistosoma mansoni.</title>
        <authorList>
            <person name="Bu L."/>
            <person name="Lu L."/>
            <person name="Laidemitt M.R."/>
            <person name="Zhang S.M."/>
            <person name="Mutuku M."/>
            <person name="Mkoji G."/>
            <person name="Steinauer M."/>
            <person name="Loker E.S."/>
        </authorList>
    </citation>
    <scope>NUCLEOTIDE SEQUENCE</scope>
    <source>
        <strain evidence="8">KasaAsao</strain>
    </source>
</reference>
<feature type="domain" description="C2H2-type" evidence="7">
    <location>
        <begin position="653"/>
        <end position="675"/>
    </location>
</feature>
<feature type="domain" description="C2H2-type" evidence="7">
    <location>
        <begin position="301"/>
        <end position="328"/>
    </location>
</feature>
<dbReference type="PROSITE" id="PS00028">
    <property type="entry name" value="ZINC_FINGER_C2H2_1"/>
    <property type="match status" value="14"/>
</dbReference>
<dbReference type="PANTHER" id="PTHR24379:SF121">
    <property type="entry name" value="C2H2-TYPE DOMAIN-CONTAINING PROTEIN"/>
    <property type="match status" value="1"/>
</dbReference>
<comment type="caution">
    <text evidence="8">The sequence shown here is derived from an EMBL/GenBank/DDBJ whole genome shotgun (WGS) entry which is preliminary data.</text>
</comment>
<feature type="region of interest" description="Disordered" evidence="6">
    <location>
        <begin position="69"/>
        <end position="95"/>
    </location>
</feature>
<keyword evidence="2" id="KW-0677">Repeat</keyword>
<feature type="compositionally biased region" description="Polar residues" evidence="6">
    <location>
        <begin position="81"/>
        <end position="95"/>
    </location>
</feature>
<reference evidence="8" key="2">
    <citation type="submission" date="2023-04" db="EMBL/GenBank/DDBJ databases">
        <authorList>
            <person name="Bu L."/>
            <person name="Lu L."/>
            <person name="Laidemitt M.R."/>
            <person name="Zhang S.M."/>
            <person name="Mutuku M."/>
            <person name="Mkoji G."/>
            <person name="Steinauer M."/>
            <person name="Loker E.S."/>
        </authorList>
    </citation>
    <scope>NUCLEOTIDE SEQUENCE</scope>
    <source>
        <strain evidence="8">KasaAsao</strain>
        <tissue evidence="8">Whole Snail</tissue>
    </source>
</reference>
<dbReference type="Proteomes" id="UP001233172">
    <property type="component" value="Unassembled WGS sequence"/>
</dbReference>
<organism evidence="8 9">
    <name type="scientific">Biomphalaria pfeifferi</name>
    <name type="common">Bloodfluke planorb</name>
    <name type="synonym">Freshwater snail</name>
    <dbReference type="NCBI Taxonomy" id="112525"/>
    <lineage>
        <taxon>Eukaryota</taxon>
        <taxon>Metazoa</taxon>
        <taxon>Spiralia</taxon>
        <taxon>Lophotrochozoa</taxon>
        <taxon>Mollusca</taxon>
        <taxon>Gastropoda</taxon>
        <taxon>Heterobranchia</taxon>
        <taxon>Euthyneura</taxon>
        <taxon>Panpulmonata</taxon>
        <taxon>Hygrophila</taxon>
        <taxon>Lymnaeoidea</taxon>
        <taxon>Planorbidae</taxon>
        <taxon>Biomphalaria</taxon>
    </lineage>
</organism>
<dbReference type="Pfam" id="PF00096">
    <property type="entry name" value="zf-C2H2"/>
    <property type="match status" value="3"/>
</dbReference>
<feature type="domain" description="C2H2-type" evidence="7">
    <location>
        <begin position="146"/>
        <end position="173"/>
    </location>
</feature>
<dbReference type="PROSITE" id="PS50157">
    <property type="entry name" value="ZINC_FINGER_C2H2_2"/>
    <property type="match status" value="13"/>
</dbReference>
<accession>A0AAD8B1U1</accession>
<evidence type="ECO:0000256" key="3">
    <source>
        <dbReference type="ARBA" id="ARBA00022771"/>
    </source>
</evidence>
<feature type="domain" description="C2H2-type" evidence="7">
    <location>
        <begin position="737"/>
        <end position="764"/>
    </location>
</feature>
<evidence type="ECO:0000256" key="1">
    <source>
        <dbReference type="ARBA" id="ARBA00022723"/>
    </source>
</evidence>
<feature type="domain" description="C2H2-type" evidence="7">
    <location>
        <begin position="174"/>
        <end position="201"/>
    </location>
</feature>
<dbReference type="AlphaFoldDB" id="A0AAD8B1U1"/>
<evidence type="ECO:0000259" key="7">
    <source>
        <dbReference type="PROSITE" id="PS50157"/>
    </source>
</evidence>
<feature type="domain" description="C2H2-type" evidence="7">
    <location>
        <begin position="230"/>
        <end position="257"/>
    </location>
</feature>
<keyword evidence="1" id="KW-0479">Metal-binding</keyword>
<evidence type="ECO:0000256" key="4">
    <source>
        <dbReference type="ARBA" id="ARBA00022833"/>
    </source>
</evidence>
<feature type="domain" description="C2H2-type" evidence="7">
    <location>
        <begin position="680"/>
        <end position="707"/>
    </location>
</feature>
<feature type="domain" description="C2H2-type" evidence="7">
    <location>
        <begin position="202"/>
        <end position="229"/>
    </location>
</feature>
<feature type="domain" description="C2H2-type" evidence="7">
    <location>
        <begin position="625"/>
        <end position="652"/>
    </location>
</feature>
<feature type="domain" description="C2H2-type" evidence="7">
    <location>
        <begin position="537"/>
        <end position="564"/>
    </location>
</feature>
<dbReference type="EMBL" id="JASAOG010000164">
    <property type="protein sequence ID" value="KAK0046525.1"/>
    <property type="molecule type" value="Genomic_DNA"/>
</dbReference>
<name>A0AAD8B1U1_BIOPF</name>
<evidence type="ECO:0000256" key="6">
    <source>
        <dbReference type="SAM" id="MobiDB-lite"/>
    </source>
</evidence>
<dbReference type="SMART" id="SM00355">
    <property type="entry name" value="ZnF_C2H2"/>
    <property type="match status" value="17"/>
</dbReference>
<evidence type="ECO:0000313" key="9">
    <source>
        <dbReference type="Proteomes" id="UP001233172"/>
    </source>
</evidence>
<sequence length="857" mass="98869">MTSGINHIVCSKTPSNITLDVDSFKNKMKPKQRSHGAKPKCKTKTMQYKVCHKDVESFKLKFHPQRFSNQENHPQYKAPEESSTIQSNSDQTSESKLASISRIGVKALKRKKPSCAKYLCHVCCAMFKTSANLKEHLKIHSLVKEYKCSYCDYSCHRKRNMKIHELTHGSKKPIQCSLCDYSCIQKFQLKAHLLLHETETPFKCSICDAKYKKEAGLKVHMLTHANHYKFKCHHCQYPTNRFADYRRHLLIHSKAKPEKCPYCSYSCIRRSRLRAHLLVHRGDNIVGGEDSVLSRLGNKLVHCQQCDYVCITASNLKKHMKSHCVKKNEFALMLEKTFAFQDTVDQQKGSMDSVGQQQVSAPLVFPHQENQASVPIETNSQTELLVLTENPLDPLSVFAAPLKQELLLNPTESHQIIFTQAQRDNDMFSDPSSLFVASEHQTLLLAAPFIHQEPNALVQSEQPVLTASTNPTWVEEHDWPDTDPFPVDQLGTFSFDPIIQPANNFIVTVVKEERPLETFKEELVPQVDRNHSKSKMYHCALCSFSCDYKSTYKKHARKHENLKNYKCAHCHYMCDQLFRMKKHLIRHTHQKLFQCDTCQFSCKSKPTLQQHILTHSKGGKSGSGYHCPHCDYSCKSMPGLKSHLAKHTGDNNYQCDICEEKFASEYLLKKHKFTHGVRPYQCQYCSYSCVQKQQMNTHMLQHTLEYPFCCQLCSAKYKKQDSLKIHFQSQHENKHRFVCDLCNYAGNRAADFREHMLTHSAQKPFQCSRCSYSCIRGTQLRKHMTLHDKAESTESRVKGNKKMYHCAFCDFTCMRTLRLKAHLAKVHLDLSENLVFSFDSTPDQINIQQTEKVLPES</sequence>
<dbReference type="GO" id="GO:0008270">
    <property type="term" value="F:zinc ion binding"/>
    <property type="evidence" value="ECO:0007669"/>
    <property type="project" value="UniProtKB-KW"/>
</dbReference>
<feature type="domain" description="C2H2-type" evidence="7">
    <location>
        <begin position="118"/>
        <end position="145"/>
    </location>
</feature>
<dbReference type="InterPro" id="IPR036236">
    <property type="entry name" value="Znf_C2H2_sf"/>
</dbReference>
<keyword evidence="9" id="KW-1185">Reference proteome</keyword>
<feature type="domain" description="C2H2-type" evidence="7">
    <location>
        <begin position="765"/>
        <end position="792"/>
    </location>
</feature>
<feature type="domain" description="C2H2-type" evidence="7">
    <location>
        <begin position="258"/>
        <end position="285"/>
    </location>
</feature>
<evidence type="ECO:0000256" key="2">
    <source>
        <dbReference type="ARBA" id="ARBA00022737"/>
    </source>
</evidence>
<proteinExistence type="predicted"/>